<evidence type="ECO:0000313" key="6">
    <source>
        <dbReference type="Proteomes" id="UP001190700"/>
    </source>
</evidence>
<dbReference type="Gene3D" id="3.90.180.10">
    <property type="entry name" value="Medium-chain alcohol dehydrogenases, catalytic domain"/>
    <property type="match status" value="1"/>
</dbReference>
<dbReference type="AlphaFoldDB" id="A0AAE0LIP4"/>
<dbReference type="PANTHER" id="PTHR43401:SF2">
    <property type="entry name" value="L-THREONINE 3-DEHYDROGENASE"/>
    <property type="match status" value="1"/>
</dbReference>
<dbReference type="InterPro" id="IPR050129">
    <property type="entry name" value="Zn_alcohol_dh"/>
</dbReference>
<dbReference type="PANTHER" id="PTHR43401">
    <property type="entry name" value="L-THREONINE 3-DEHYDROGENASE"/>
    <property type="match status" value="1"/>
</dbReference>
<reference evidence="5" key="2">
    <citation type="submission" date="2023-06" db="EMBL/GenBank/DDBJ databases">
        <title>Long-read-based genome assembly of the green algal bacterivore Cymbomonas tetramitiformis.</title>
        <authorList>
            <person name="Gyaltshen Y."/>
            <person name="Rozenberg A."/>
            <person name="Paasch A."/>
            <person name="Burns J.A."/>
            <person name="Warring S."/>
            <person name="Larson R."/>
            <person name="Maurer-Alcala X."/>
            <person name="Dacks J."/>
            <person name="Kim E."/>
        </authorList>
    </citation>
    <scope>NUCLEOTIDE SEQUENCE</scope>
    <source>
        <strain evidence="5">PLY_AMNH</strain>
    </source>
</reference>
<keyword evidence="6" id="KW-1185">Reference proteome</keyword>
<evidence type="ECO:0000256" key="1">
    <source>
        <dbReference type="ARBA" id="ARBA00023002"/>
    </source>
</evidence>
<dbReference type="EMBL" id="LGRX02001216">
    <property type="protein sequence ID" value="KAK3286637.1"/>
    <property type="molecule type" value="Genomic_DNA"/>
</dbReference>
<gene>
    <name evidence="4" type="ORF">CYMTET_5800</name>
    <name evidence="5" type="ORF">CYMTET_5863</name>
</gene>
<feature type="domain" description="Alcohol dehydrogenase-like C-terminal" evidence="2">
    <location>
        <begin position="183"/>
        <end position="314"/>
    </location>
</feature>
<dbReference type="InterPro" id="IPR013154">
    <property type="entry name" value="ADH-like_N"/>
</dbReference>
<dbReference type="GO" id="GO:0016491">
    <property type="term" value="F:oxidoreductase activity"/>
    <property type="evidence" value="ECO:0007669"/>
    <property type="project" value="UniProtKB-KW"/>
</dbReference>
<feature type="domain" description="Alcohol dehydrogenase-like N-terminal" evidence="3">
    <location>
        <begin position="23"/>
        <end position="138"/>
    </location>
</feature>
<evidence type="ECO:0000313" key="5">
    <source>
        <dbReference type="EMBL" id="KAK3286637.1"/>
    </source>
</evidence>
<dbReference type="Pfam" id="PF00107">
    <property type="entry name" value="ADH_zinc_N"/>
    <property type="match status" value="1"/>
</dbReference>
<dbReference type="InterPro" id="IPR013149">
    <property type="entry name" value="ADH-like_C"/>
</dbReference>
<sequence>MAIVQTGPRKLERRDLPIPAISDDSAIIRIEACGICGSDYEQYEGVLNTPMPVIPGHEPLGIIEAIGDKAATRWRVDVGDRVAVETMLSCHSCDTCLSGSYHLCDRREIYSYIPLTSEPALWGAYSQYMYVAPNAVVHKMDKSLPAEIAVMFNPLGAGFRWAVEIPQTQVGDTVVVLGPGQRGLASVIAARHAGAGTIIVTGLAADADKLKLAKFYGADYTIDVDNENAVERIAEITKGRGADVVIDVTSYATDPVRETLSYVCAGGTIVLAGVKGFKPIPDFVTDMIVMKEITIKGAIGVTASGYGKAIDLIESKTVQLEKMHTHNFSLEDAELAIKTLARQVPGDESIHSCLIPEV</sequence>
<evidence type="ECO:0000313" key="4">
    <source>
        <dbReference type="EMBL" id="KAK3286574.1"/>
    </source>
</evidence>
<dbReference type="Gene3D" id="3.40.50.720">
    <property type="entry name" value="NAD(P)-binding Rossmann-like Domain"/>
    <property type="match status" value="1"/>
</dbReference>
<comment type="caution">
    <text evidence="5">The sequence shown here is derived from an EMBL/GenBank/DDBJ whole genome shotgun (WGS) entry which is preliminary data.</text>
</comment>
<dbReference type="SUPFAM" id="SSF50129">
    <property type="entry name" value="GroES-like"/>
    <property type="match status" value="1"/>
</dbReference>
<evidence type="ECO:0000259" key="3">
    <source>
        <dbReference type="Pfam" id="PF08240"/>
    </source>
</evidence>
<evidence type="ECO:0008006" key="7">
    <source>
        <dbReference type="Google" id="ProtNLM"/>
    </source>
</evidence>
<dbReference type="Pfam" id="PF08240">
    <property type="entry name" value="ADH_N"/>
    <property type="match status" value="1"/>
</dbReference>
<evidence type="ECO:0000259" key="2">
    <source>
        <dbReference type="Pfam" id="PF00107"/>
    </source>
</evidence>
<proteinExistence type="predicted"/>
<dbReference type="EMBL" id="LGRX02001216">
    <property type="protein sequence ID" value="KAK3286574.1"/>
    <property type="molecule type" value="Genomic_DNA"/>
</dbReference>
<dbReference type="InterPro" id="IPR011032">
    <property type="entry name" value="GroES-like_sf"/>
</dbReference>
<dbReference type="InterPro" id="IPR036291">
    <property type="entry name" value="NAD(P)-bd_dom_sf"/>
</dbReference>
<dbReference type="Proteomes" id="UP001190700">
    <property type="component" value="Unassembled WGS sequence"/>
</dbReference>
<reference evidence="5 6" key="1">
    <citation type="journal article" date="2015" name="Genome Biol. Evol.">
        <title>Comparative Genomics of a Bacterivorous Green Alga Reveals Evolutionary Causalities and Consequences of Phago-Mixotrophic Mode of Nutrition.</title>
        <authorList>
            <person name="Burns J.A."/>
            <person name="Paasch A."/>
            <person name="Narechania A."/>
            <person name="Kim E."/>
        </authorList>
    </citation>
    <scope>NUCLEOTIDE SEQUENCE [LARGE SCALE GENOMIC DNA]</scope>
    <source>
        <strain evidence="5">PLY_AMNH</strain>
    </source>
</reference>
<protein>
    <recommendedName>
        <fullName evidence="7">Alcohol dehydrogenase</fullName>
    </recommendedName>
</protein>
<accession>A0AAE0LIP4</accession>
<organism evidence="5 6">
    <name type="scientific">Cymbomonas tetramitiformis</name>
    <dbReference type="NCBI Taxonomy" id="36881"/>
    <lineage>
        <taxon>Eukaryota</taxon>
        <taxon>Viridiplantae</taxon>
        <taxon>Chlorophyta</taxon>
        <taxon>Pyramimonadophyceae</taxon>
        <taxon>Pyramimonadales</taxon>
        <taxon>Pyramimonadaceae</taxon>
        <taxon>Cymbomonas</taxon>
    </lineage>
</organism>
<keyword evidence="1" id="KW-0560">Oxidoreductase</keyword>
<name>A0AAE0LIP4_9CHLO</name>
<dbReference type="SUPFAM" id="SSF51735">
    <property type="entry name" value="NAD(P)-binding Rossmann-fold domains"/>
    <property type="match status" value="1"/>
</dbReference>